<feature type="chain" id="PRO_5003629598" description="Heparinase II/III-like C-terminal domain-containing protein" evidence="2">
    <location>
        <begin position="20"/>
        <end position="646"/>
    </location>
</feature>
<dbReference type="RefSeq" id="WP_014436324.1">
    <property type="nucleotide sequence ID" value="NC_017080.1"/>
</dbReference>
<dbReference type="AlphaFoldDB" id="I0ICW7"/>
<dbReference type="STRING" id="1142394.PSMK_09460"/>
<dbReference type="Proteomes" id="UP000007881">
    <property type="component" value="Chromosome"/>
</dbReference>
<dbReference type="HOGENOM" id="CLU_423805_0_0_0"/>
<dbReference type="SUPFAM" id="SSF48230">
    <property type="entry name" value="Chondroitin AC/alginate lyase"/>
    <property type="match status" value="1"/>
</dbReference>
<dbReference type="OrthoDB" id="9147455at2"/>
<dbReference type="InterPro" id="IPR008929">
    <property type="entry name" value="Chondroitin_lyas"/>
</dbReference>
<dbReference type="EMBL" id="AP012338">
    <property type="protein sequence ID" value="BAM03105.1"/>
    <property type="molecule type" value="Genomic_DNA"/>
</dbReference>
<dbReference type="eggNOG" id="COG4225">
    <property type="taxonomic scope" value="Bacteria"/>
</dbReference>
<feature type="signal peptide" evidence="2">
    <location>
        <begin position="1"/>
        <end position="19"/>
    </location>
</feature>
<name>I0ICW7_PHYMF</name>
<sequence length="646" mass="69478">MTLRPLAALTLSLLSLVHAADQAAGVPDPAAVRGALLEAMRAEAAGLAGEPVYTPQTVAPWRTPRQSEIGNREGRLVDRVADRILVFSELFAAEGDPTHLEEAWRQIEALFDEGLWPDWRDLAHQGDPAGLRTGDLGAALAVAWVRLEADLSPERRAAFREGLDRKVMQPFLASVEKDSWFLDAGTNWTLRIVGGAGMVAAALGDEHPRGEEVRAYAAEKMLAFPEKLGADGSFNEAPGYVEDLDALVWWISFCAPREPDAARRAAMEAAVGRLAATARWNLWVTLAPGRLVAFGDSRPERPGRSVYAAAVAAAARDGVVQWLYLTHADRRLRDPRERVNPRELGWLDASLPPEDPGEALPLATAYRDEGAIVVSRTGWDLSPASTDVVVAAKAGRESNHADHDAGNLTLDVGPHRVLHDLGKPSYPRDYFSADRPRYYTDAPRGHNLLFFGGDDDPLGGMRRGGAGSVASFENAPEAARFALDLSAAYGGDRRVTRQVAHLRPGVVAVLDAAELPGAERVRLRWHLPDGAGLATRTDRHAVVATEAGGQPVTGHLLSAGPFAATAGRHAWAPPFDTARTGEKLEQKHEEYVQLEAAGTRGVAWLSVWLIGDAADTAEPDGSGGLRVTAGGERLHVRGENGELKID</sequence>
<comment type="subcellular location">
    <subcellularLocation>
        <location evidence="1">Cell envelope</location>
    </subcellularLocation>
</comment>
<keyword evidence="2" id="KW-0732">Signal</keyword>
<dbReference type="Gene3D" id="2.70.98.70">
    <property type="match status" value="1"/>
</dbReference>
<evidence type="ECO:0000313" key="5">
    <source>
        <dbReference type="Proteomes" id="UP000007881"/>
    </source>
</evidence>
<evidence type="ECO:0000256" key="1">
    <source>
        <dbReference type="ARBA" id="ARBA00004196"/>
    </source>
</evidence>
<dbReference type="GO" id="GO:0016829">
    <property type="term" value="F:lyase activity"/>
    <property type="evidence" value="ECO:0007669"/>
    <property type="project" value="InterPro"/>
</dbReference>
<keyword evidence="5" id="KW-1185">Reference proteome</keyword>
<dbReference type="Pfam" id="PF07940">
    <property type="entry name" value="Hepar_II_III_C"/>
    <property type="match status" value="1"/>
</dbReference>
<protein>
    <recommendedName>
        <fullName evidence="3">Heparinase II/III-like C-terminal domain-containing protein</fullName>
    </recommendedName>
</protein>
<dbReference type="InterPro" id="IPR012480">
    <property type="entry name" value="Hepar_II_III_C"/>
</dbReference>
<proteinExistence type="predicted"/>
<reference evidence="4 5" key="1">
    <citation type="submission" date="2012-02" db="EMBL/GenBank/DDBJ databases">
        <title>Complete genome sequence of Phycisphaera mikurensis NBRC 102666.</title>
        <authorList>
            <person name="Ankai A."/>
            <person name="Hosoyama A."/>
            <person name="Terui Y."/>
            <person name="Sekine M."/>
            <person name="Fukai R."/>
            <person name="Kato Y."/>
            <person name="Nakamura S."/>
            <person name="Yamada-Narita S."/>
            <person name="Kawakoshi A."/>
            <person name="Fukunaga Y."/>
            <person name="Yamazaki S."/>
            <person name="Fujita N."/>
        </authorList>
    </citation>
    <scope>NUCLEOTIDE SEQUENCE [LARGE SCALE GENOMIC DNA]</scope>
    <source>
        <strain evidence="5">NBRC 102666 / KCTC 22515 / FYK2301M01</strain>
    </source>
</reference>
<dbReference type="Gene3D" id="1.50.10.100">
    <property type="entry name" value="Chondroitin AC/alginate lyase"/>
    <property type="match status" value="1"/>
</dbReference>
<dbReference type="GO" id="GO:0030313">
    <property type="term" value="C:cell envelope"/>
    <property type="evidence" value="ECO:0007669"/>
    <property type="project" value="UniProtKB-SubCell"/>
</dbReference>
<feature type="domain" description="Heparinase II/III-like C-terminal" evidence="3">
    <location>
        <begin position="395"/>
        <end position="548"/>
    </location>
</feature>
<organism evidence="4 5">
    <name type="scientific">Phycisphaera mikurensis (strain NBRC 102666 / KCTC 22515 / FYK2301M01)</name>
    <dbReference type="NCBI Taxonomy" id="1142394"/>
    <lineage>
        <taxon>Bacteria</taxon>
        <taxon>Pseudomonadati</taxon>
        <taxon>Planctomycetota</taxon>
        <taxon>Phycisphaerae</taxon>
        <taxon>Phycisphaerales</taxon>
        <taxon>Phycisphaeraceae</taxon>
        <taxon>Phycisphaera</taxon>
    </lineage>
</organism>
<evidence type="ECO:0000259" key="3">
    <source>
        <dbReference type="Pfam" id="PF07940"/>
    </source>
</evidence>
<accession>I0ICW7</accession>
<gene>
    <name evidence="4" type="ordered locus">PSMK_09460</name>
</gene>
<evidence type="ECO:0000313" key="4">
    <source>
        <dbReference type="EMBL" id="BAM03105.1"/>
    </source>
</evidence>
<evidence type="ECO:0000256" key="2">
    <source>
        <dbReference type="SAM" id="SignalP"/>
    </source>
</evidence>
<dbReference type="KEGG" id="phm:PSMK_09460"/>